<comment type="subunit">
    <text evidence="7">Homoheptamer.</text>
</comment>
<keyword evidence="7" id="KW-0406">Ion transport</keyword>
<evidence type="ECO:0000259" key="8">
    <source>
        <dbReference type="Pfam" id="PF00924"/>
    </source>
</evidence>
<comment type="function">
    <text evidence="7">Mechanosensitive channel that participates in the regulation of osmotic pressure changes within the cell, opening in response to stretch forces in the membrane lipid bilayer, without the need for other proteins. Contributes to normal resistance to hypoosmotic shock. Forms an ion channel of 1.0 nanosiemens conductance with a slight preference for anions.</text>
</comment>
<organism evidence="10 11">
    <name type="scientific">Nitratireductor aquibiodomus RA22</name>
    <dbReference type="NCBI Taxonomy" id="1189611"/>
    <lineage>
        <taxon>Bacteria</taxon>
        <taxon>Pseudomonadati</taxon>
        <taxon>Pseudomonadota</taxon>
        <taxon>Alphaproteobacteria</taxon>
        <taxon>Hyphomicrobiales</taxon>
        <taxon>Phyllobacteriaceae</taxon>
        <taxon>Nitratireductor</taxon>
    </lineage>
</organism>
<dbReference type="InterPro" id="IPR011066">
    <property type="entry name" value="MscS_channel_C_sf"/>
</dbReference>
<gene>
    <name evidence="10" type="ORF">A33O_18594</name>
</gene>
<keyword evidence="4 7" id="KW-0812">Transmembrane</keyword>
<dbReference type="InterPro" id="IPR006685">
    <property type="entry name" value="MscS_channel_2nd"/>
</dbReference>
<dbReference type="Gene3D" id="3.30.70.100">
    <property type="match status" value="1"/>
</dbReference>
<keyword evidence="3" id="KW-1003">Cell membrane</keyword>
<feature type="transmembrane region" description="Helical" evidence="7">
    <location>
        <begin position="144"/>
        <end position="162"/>
    </location>
</feature>
<sequence>MPFAAPPFSFIAGVVIVLWVRVRAPGAAMPSAWRGSDMSRFRERLMRVLLPALSTLAAVTSYMLHPQAIDWLALEVSQKPIRILTGGAAYFSAAWLGGRLVGLALERAGRRRRQVPKLLLELVSATLFIAATIATIMLVIGQSWSGAIAGSGLIIAVIGFALRGTLADVFAGIAVGIEAPYRIGDWVSINDQTRGRVIEIGWRTTRLFTRDDTYVILPNSQIAQQKLTNYSAPNRKYRAQVEVVLSHDLSVTDARALLTEAAARSPVIVSVPKPDVRVASYDLDGIRYHVRFWVPSFADDVDCRDAIFAQIDAALREGGFSLPATGLRLLGDRVVAVAPSRVV</sequence>
<dbReference type="SUPFAM" id="SSF82689">
    <property type="entry name" value="Mechanosensitive channel protein MscS (YggB), C-terminal domain"/>
    <property type="match status" value="1"/>
</dbReference>
<dbReference type="InterPro" id="IPR010920">
    <property type="entry name" value="LSM_dom_sf"/>
</dbReference>
<evidence type="ECO:0000259" key="9">
    <source>
        <dbReference type="Pfam" id="PF21082"/>
    </source>
</evidence>
<evidence type="ECO:0000313" key="11">
    <source>
        <dbReference type="Proteomes" id="UP000004622"/>
    </source>
</evidence>
<protein>
    <recommendedName>
        <fullName evidence="7">Small-conductance mechanosensitive channel</fullName>
    </recommendedName>
</protein>
<feature type="transmembrane region" description="Helical" evidence="7">
    <location>
        <begin position="45"/>
        <end position="64"/>
    </location>
</feature>
<name>I5BSX9_9HYPH</name>
<dbReference type="GO" id="GO:0008381">
    <property type="term" value="F:mechanosensitive monoatomic ion channel activity"/>
    <property type="evidence" value="ECO:0007669"/>
    <property type="project" value="InterPro"/>
</dbReference>
<evidence type="ECO:0000256" key="7">
    <source>
        <dbReference type="RuleBase" id="RU369025"/>
    </source>
</evidence>
<evidence type="ECO:0000256" key="1">
    <source>
        <dbReference type="ARBA" id="ARBA00004651"/>
    </source>
</evidence>
<dbReference type="PANTHER" id="PTHR30221:SF1">
    <property type="entry name" value="SMALL-CONDUCTANCE MECHANOSENSITIVE CHANNEL"/>
    <property type="match status" value="1"/>
</dbReference>
<dbReference type="EMBL" id="AJXZ01000049">
    <property type="protein sequence ID" value="EIM72681.1"/>
    <property type="molecule type" value="Genomic_DNA"/>
</dbReference>
<evidence type="ECO:0000256" key="5">
    <source>
        <dbReference type="ARBA" id="ARBA00022989"/>
    </source>
</evidence>
<keyword evidence="7" id="KW-0997">Cell inner membrane</keyword>
<dbReference type="Pfam" id="PF00924">
    <property type="entry name" value="MS_channel_2nd"/>
    <property type="match status" value="1"/>
</dbReference>
<feature type="transmembrane region" description="Helical" evidence="7">
    <location>
        <begin position="84"/>
        <end position="106"/>
    </location>
</feature>
<dbReference type="Gene3D" id="2.30.30.60">
    <property type="match status" value="1"/>
</dbReference>
<dbReference type="InterPro" id="IPR023408">
    <property type="entry name" value="MscS_beta-dom_sf"/>
</dbReference>
<dbReference type="Proteomes" id="UP000004622">
    <property type="component" value="Unassembled WGS sequence"/>
</dbReference>
<evidence type="ECO:0000256" key="4">
    <source>
        <dbReference type="ARBA" id="ARBA00022692"/>
    </source>
</evidence>
<proteinExistence type="inferred from homology"/>
<feature type="transmembrane region" description="Helical" evidence="7">
    <location>
        <begin position="118"/>
        <end position="138"/>
    </location>
</feature>
<comment type="caution">
    <text evidence="10">The sequence shown here is derived from an EMBL/GenBank/DDBJ whole genome shotgun (WGS) entry which is preliminary data.</text>
</comment>
<comment type="similarity">
    <text evidence="2 7">Belongs to the MscS (TC 1.A.23) family.</text>
</comment>
<keyword evidence="7" id="KW-0407">Ion channel</keyword>
<dbReference type="PANTHER" id="PTHR30221">
    <property type="entry name" value="SMALL-CONDUCTANCE MECHANOSENSITIVE CHANNEL"/>
    <property type="match status" value="1"/>
</dbReference>
<dbReference type="Gene3D" id="1.10.287.1260">
    <property type="match status" value="1"/>
</dbReference>
<dbReference type="PATRIC" id="fig|1189611.3.peg.3753"/>
<keyword evidence="7" id="KW-0813">Transport</keyword>
<accession>I5BSX9</accession>
<feature type="domain" description="Mechanosensitive ion channel MscS" evidence="8">
    <location>
        <begin position="165"/>
        <end position="231"/>
    </location>
</feature>
<reference evidence="10 11" key="1">
    <citation type="journal article" date="2012" name="J. Bacteriol.">
        <title>Genome Sequence of Nitratireductor aquibiodomus Strain RA22.</title>
        <authorList>
            <person name="Singh A."/>
            <person name="Jangir P.K."/>
            <person name="Kumari C."/>
            <person name="Sharma R."/>
        </authorList>
    </citation>
    <scope>NUCLEOTIDE SEQUENCE [LARGE SCALE GENOMIC DNA]</scope>
    <source>
        <strain evidence="10 11">RA22</strain>
    </source>
</reference>
<dbReference type="SUPFAM" id="SSF50182">
    <property type="entry name" value="Sm-like ribonucleoproteins"/>
    <property type="match status" value="1"/>
</dbReference>
<dbReference type="Pfam" id="PF21082">
    <property type="entry name" value="MS_channel_3rd"/>
    <property type="match status" value="1"/>
</dbReference>
<comment type="caution">
    <text evidence="7">Lacks conserved residue(s) required for the propagation of feature annotation.</text>
</comment>
<evidence type="ECO:0000256" key="6">
    <source>
        <dbReference type="ARBA" id="ARBA00023136"/>
    </source>
</evidence>
<evidence type="ECO:0000256" key="3">
    <source>
        <dbReference type="ARBA" id="ARBA00022475"/>
    </source>
</evidence>
<evidence type="ECO:0000313" key="10">
    <source>
        <dbReference type="EMBL" id="EIM72681.1"/>
    </source>
</evidence>
<dbReference type="GO" id="GO:0005886">
    <property type="term" value="C:plasma membrane"/>
    <property type="evidence" value="ECO:0007669"/>
    <property type="project" value="UniProtKB-SubCell"/>
</dbReference>
<keyword evidence="5 7" id="KW-1133">Transmembrane helix</keyword>
<dbReference type="InterPro" id="IPR049278">
    <property type="entry name" value="MS_channel_C"/>
</dbReference>
<comment type="subcellular location">
    <subcellularLocation>
        <location evidence="7">Cell inner membrane</location>
        <topology evidence="7">Multi-pass membrane protein</topology>
    </subcellularLocation>
    <subcellularLocation>
        <location evidence="1">Cell membrane</location>
        <topology evidence="1">Multi-pass membrane protein</topology>
    </subcellularLocation>
</comment>
<feature type="transmembrane region" description="Helical" evidence="7">
    <location>
        <begin position="6"/>
        <end position="24"/>
    </location>
</feature>
<keyword evidence="6 7" id="KW-0472">Membrane</keyword>
<dbReference type="InterPro" id="IPR045275">
    <property type="entry name" value="MscS_archaea/bacteria_type"/>
</dbReference>
<feature type="domain" description="Mechanosensitive ion channel MscS C-terminal" evidence="9">
    <location>
        <begin position="240"/>
        <end position="319"/>
    </location>
</feature>
<dbReference type="AlphaFoldDB" id="I5BSX9"/>
<evidence type="ECO:0000256" key="2">
    <source>
        <dbReference type="ARBA" id="ARBA00008017"/>
    </source>
</evidence>